<dbReference type="Gene3D" id="3.40.50.720">
    <property type="entry name" value="NAD(P)-binding Rossmann-like Domain"/>
    <property type="match status" value="1"/>
</dbReference>
<reference evidence="4 5" key="1">
    <citation type="submission" date="2021-09" db="EMBL/GenBank/DDBJ databases">
        <title>Genomic insights and catalytic innovation underlie evolution of tropane alkaloids biosynthesis.</title>
        <authorList>
            <person name="Wang Y.-J."/>
            <person name="Tian T."/>
            <person name="Huang J.-P."/>
            <person name="Huang S.-X."/>
        </authorList>
    </citation>
    <scope>NUCLEOTIDE SEQUENCE [LARGE SCALE GENOMIC DNA]</scope>
    <source>
        <strain evidence="4">KIB-2018</strain>
        <tissue evidence="4">Leaf</tissue>
    </source>
</reference>
<dbReference type="Proteomes" id="UP001159364">
    <property type="component" value="Linkage Group LG08"/>
</dbReference>
<evidence type="ECO:0000256" key="1">
    <source>
        <dbReference type="ARBA" id="ARBA00006484"/>
    </source>
</evidence>
<name>A0AAV8UDC2_9ROSI</name>
<dbReference type="PRINTS" id="PR00080">
    <property type="entry name" value="SDRFAMILY"/>
</dbReference>
<dbReference type="PANTHER" id="PTHR43180">
    <property type="entry name" value="3-OXOACYL-(ACYL-CARRIER-PROTEIN) REDUCTASE (AFU_ORTHOLOGUE AFUA_6G11210)"/>
    <property type="match status" value="1"/>
</dbReference>
<dbReference type="FunFam" id="3.40.50.720:FF:000084">
    <property type="entry name" value="Short-chain dehydrogenase reductase"/>
    <property type="match status" value="1"/>
</dbReference>
<sequence>MTSVAGPHKRLEGKVAIITGGASGIGACTAELFHENGAKVVIADIQDDLGQALATKLGGKACYIHCDVSKEDEVINLVDTTVAKYGRLDIMFNNAGIIEGQGLPVSVVESEKSDLDRLLSVNLGGAFLGAKHATRVMVQQRKGCILFTSSVCTSIAGLSGHAYAASKSGVCGLAKNLTPELGKYGIRVNCISPYGLVTGVSNVSGEGEANREFVEAMLSELGTLSGQTLRADGIAKAALFLASDEAYYVSGINMVVDGGYSVVNPRLVDSINSKL</sequence>
<evidence type="ECO:0000313" key="5">
    <source>
        <dbReference type="Proteomes" id="UP001159364"/>
    </source>
</evidence>
<evidence type="ECO:0000256" key="2">
    <source>
        <dbReference type="ARBA" id="ARBA00023002"/>
    </source>
</evidence>
<dbReference type="Pfam" id="PF13561">
    <property type="entry name" value="adh_short_C2"/>
    <property type="match status" value="1"/>
</dbReference>
<dbReference type="InterPro" id="IPR002347">
    <property type="entry name" value="SDR_fam"/>
</dbReference>
<dbReference type="PANTHER" id="PTHR43180:SF91">
    <property type="entry name" value="ALCOHOL DEHYDROGENASE"/>
    <property type="match status" value="1"/>
</dbReference>
<evidence type="ECO:0000256" key="3">
    <source>
        <dbReference type="ARBA" id="ARBA00058271"/>
    </source>
</evidence>
<dbReference type="EMBL" id="JAIWQS010000008">
    <property type="protein sequence ID" value="KAJ8899123.1"/>
    <property type="molecule type" value="Genomic_DNA"/>
</dbReference>
<keyword evidence="5" id="KW-1185">Reference proteome</keyword>
<evidence type="ECO:0000313" key="4">
    <source>
        <dbReference type="EMBL" id="KAJ8899123.1"/>
    </source>
</evidence>
<dbReference type="SMR" id="A0AAV8UDC2"/>
<protein>
    <submittedName>
        <fullName evidence="4">Uncharacterized protein</fullName>
    </submittedName>
</protein>
<dbReference type="GO" id="GO:0016491">
    <property type="term" value="F:oxidoreductase activity"/>
    <property type="evidence" value="ECO:0007669"/>
    <property type="project" value="UniProtKB-KW"/>
</dbReference>
<dbReference type="InterPro" id="IPR036291">
    <property type="entry name" value="NAD(P)-bd_dom_sf"/>
</dbReference>
<comment type="similarity">
    <text evidence="1">Belongs to the short-chain dehydrogenases/reductases (SDR) family.</text>
</comment>
<dbReference type="PRINTS" id="PR00081">
    <property type="entry name" value="GDHRDH"/>
</dbReference>
<keyword evidence="2" id="KW-0560">Oxidoreductase</keyword>
<dbReference type="SUPFAM" id="SSF51735">
    <property type="entry name" value="NAD(P)-binding Rossmann-fold domains"/>
    <property type="match status" value="1"/>
</dbReference>
<proteinExistence type="inferred from homology"/>
<gene>
    <name evidence="4" type="ORF">K2173_010560</name>
</gene>
<comment type="caution">
    <text evidence="4">The sequence shown here is derived from an EMBL/GenBank/DDBJ whole genome shotgun (WGS) entry which is preliminary data.</text>
</comment>
<dbReference type="AlphaFoldDB" id="A0AAV8UDC2"/>
<organism evidence="4 5">
    <name type="scientific">Erythroxylum novogranatense</name>
    <dbReference type="NCBI Taxonomy" id="1862640"/>
    <lineage>
        <taxon>Eukaryota</taxon>
        <taxon>Viridiplantae</taxon>
        <taxon>Streptophyta</taxon>
        <taxon>Embryophyta</taxon>
        <taxon>Tracheophyta</taxon>
        <taxon>Spermatophyta</taxon>
        <taxon>Magnoliopsida</taxon>
        <taxon>eudicotyledons</taxon>
        <taxon>Gunneridae</taxon>
        <taxon>Pentapetalae</taxon>
        <taxon>rosids</taxon>
        <taxon>fabids</taxon>
        <taxon>Malpighiales</taxon>
        <taxon>Erythroxylaceae</taxon>
        <taxon>Erythroxylum</taxon>
    </lineage>
</organism>
<comment type="function">
    <text evidence="3">Has no tropinone reductase activity.</text>
</comment>
<accession>A0AAV8UDC2</accession>